<dbReference type="Gene3D" id="1.10.1130.10">
    <property type="entry name" value="Flavocytochrome C3, Chain A"/>
    <property type="match status" value="1"/>
</dbReference>
<protein>
    <submittedName>
        <fullName evidence="2">Doubled CXXCH motif (Paired_CXXCH_1)</fullName>
    </submittedName>
</protein>
<sequence length="213" mass="23194">MVVAMICLAIACDDSASPETETKNASKASANETGEQPAPLLATGESQNPATRFAVSIRKPLGPPKVSTGLQDMHGNLVLAACSTCHTTRPPNHQNKLAKDLDEFHSEMQFSHGTISCLSCHNERDYDALKLADGSRVEYADVMLLCAQCHGPQMTAYQHGAHGGMTGYWDLARGPQIKNNCIDCHDPHAPKFPSMQPTFKPQDRFLDPPRTDH</sequence>
<dbReference type="EMBL" id="CP036298">
    <property type="protein sequence ID" value="QDV26207.1"/>
    <property type="molecule type" value="Genomic_DNA"/>
</dbReference>
<dbReference type="OrthoDB" id="9814800at2"/>
<name>A0A518GCD2_9BACT</name>
<dbReference type="InterPro" id="IPR036280">
    <property type="entry name" value="Multihaem_cyt_sf"/>
</dbReference>
<proteinExistence type="predicted"/>
<feature type="region of interest" description="Disordered" evidence="1">
    <location>
        <begin position="192"/>
        <end position="213"/>
    </location>
</feature>
<dbReference type="Proteomes" id="UP000318017">
    <property type="component" value="Chromosome"/>
</dbReference>
<organism evidence="2 3">
    <name type="scientific">Aureliella helgolandensis</name>
    <dbReference type="NCBI Taxonomy" id="2527968"/>
    <lineage>
        <taxon>Bacteria</taxon>
        <taxon>Pseudomonadati</taxon>
        <taxon>Planctomycetota</taxon>
        <taxon>Planctomycetia</taxon>
        <taxon>Pirellulales</taxon>
        <taxon>Pirellulaceae</taxon>
        <taxon>Aureliella</taxon>
    </lineage>
</organism>
<dbReference type="SUPFAM" id="SSF48695">
    <property type="entry name" value="Multiheme cytochromes"/>
    <property type="match status" value="1"/>
</dbReference>
<evidence type="ECO:0000313" key="2">
    <source>
        <dbReference type="EMBL" id="QDV26207.1"/>
    </source>
</evidence>
<gene>
    <name evidence="2" type="ORF">Q31a_45790</name>
</gene>
<dbReference type="KEGG" id="ahel:Q31a_45790"/>
<accession>A0A518GCD2</accession>
<reference evidence="2 3" key="1">
    <citation type="submission" date="2019-02" db="EMBL/GenBank/DDBJ databases">
        <title>Deep-cultivation of Planctomycetes and their phenomic and genomic characterization uncovers novel biology.</title>
        <authorList>
            <person name="Wiegand S."/>
            <person name="Jogler M."/>
            <person name="Boedeker C."/>
            <person name="Pinto D."/>
            <person name="Vollmers J."/>
            <person name="Rivas-Marin E."/>
            <person name="Kohn T."/>
            <person name="Peeters S.H."/>
            <person name="Heuer A."/>
            <person name="Rast P."/>
            <person name="Oberbeckmann S."/>
            <person name="Bunk B."/>
            <person name="Jeske O."/>
            <person name="Meyerdierks A."/>
            <person name="Storesund J.E."/>
            <person name="Kallscheuer N."/>
            <person name="Luecker S."/>
            <person name="Lage O.M."/>
            <person name="Pohl T."/>
            <person name="Merkel B.J."/>
            <person name="Hornburger P."/>
            <person name="Mueller R.-W."/>
            <person name="Bruemmer F."/>
            <person name="Labrenz M."/>
            <person name="Spormann A.M."/>
            <person name="Op den Camp H."/>
            <person name="Overmann J."/>
            <person name="Amann R."/>
            <person name="Jetten M.S.M."/>
            <person name="Mascher T."/>
            <person name="Medema M.H."/>
            <person name="Devos D.P."/>
            <person name="Kaster A.-K."/>
            <person name="Ovreas L."/>
            <person name="Rohde M."/>
            <person name="Galperin M.Y."/>
            <person name="Jogler C."/>
        </authorList>
    </citation>
    <scope>NUCLEOTIDE SEQUENCE [LARGE SCALE GENOMIC DNA]</scope>
    <source>
        <strain evidence="2 3">Q31a</strain>
    </source>
</reference>
<feature type="compositionally biased region" description="Basic and acidic residues" evidence="1">
    <location>
        <begin position="201"/>
        <end position="213"/>
    </location>
</feature>
<keyword evidence="3" id="KW-1185">Reference proteome</keyword>
<dbReference type="AlphaFoldDB" id="A0A518GCD2"/>
<evidence type="ECO:0000256" key="1">
    <source>
        <dbReference type="SAM" id="MobiDB-lite"/>
    </source>
</evidence>
<evidence type="ECO:0000313" key="3">
    <source>
        <dbReference type="Proteomes" id="UP000318017"/>
    </source>
</evidence>
<feature type="compositionally biased region" description="Polar residues" evidence="1">
    <location>
        <begin position="17"/>
        <end position="34"/>
    </location>
</feature>
<feature type="region of interest" description="Disordered" evidence="1">
    <location>
        <begin position="17"/>
        <end position="47"/>
    </location>
</feature>